<name>A0A9N7ZC59_PLEPL</name>
<organism evidence="2 3">
    <name type="scientific">Pleuronectes platessa</name>
    <name type="common">European plaice</name>
    <dbReference type="NCBI Taxonomy" id="8262"/>
    <lineage>
        <taxon>Eukaryota</taxon>
        <taxon>Metazoa</taxon>
        <taxon>Chordata</taxon>
        <taxon>Craniata</taxon>
        <taxon>Vertebrata</taxon>
        <taxon>Euteleostomi</taxon>
        <taxon>Actinopterygii</taxon>
        <taxon>Neopterygii</taxon>
        <taxon>Teleostei</taxon>
        <taxon>Neoteleostei</taxon>
        <taxon>Acanthomorphata</taxon>
        <taxon>Carangaria</taxon>
        <taxon>Pleuronectiformes</taxon>
        <taxon>Pleuronectoidei</taxon>
        <taxon>Pleuronectidae</taxon>
        <taxon>Pleuronectes</taxon>
    </lineage>
</organism>
<gene>
    <name evidence="2" type="ORF">PLEPLA_LOCUS46411</name>
</gene>
<proteinExistence type="predicted"/>
<feature type="compositionally biased region" description="Basic and acidic residues" evidence="1">
    <location>
        <begin position="74"/>
        <end position="83"/>
    </location>
</feature>
<sequence>MQVRFAEIVSFPVWERGGARAPEGPVRPPDNRGGRADDSMEPSKRASTAVFHAFSANQELPSSESHSPLNNSRKKNEDIKDESLCGNSRTICRTSLFPKRRQPVIQHSEHQSYCLPRGQGARPVTSMGKEPEKPLLRENTGR</sequence>
<dbReference type="EMBL" id="CADEAL010004393">
    <property type="protein sequence ID" value="CAB1458581.1"/>
    <property type="molecule type" value="Genomic_DNA"/>
</dbReference>
<feature type="compositionally biased region" description="Basic and acidic residues" evidence="1">
    <location>
        <begin position="29"/>
        <end position="44"/>
    </location>
</feature>
<comment type="caution">
    <text evidence="2">The sequence shown here is derived from an EMBL/GenBank/DDBJ whole genome shotgun (WGS) entry which is preliminary data.</text>
</comment>
<dbReference type="AlphaFoldDB" id="A0A9N7ZC59"/>
<feature type="region of interest" description="Disordered" evidence="1">
    <location>
        <begin position="100"/>
        <end position="142"/>
    </location>
</feature>
<protein>
    <submittedName>
        <fullName evidence="2">Uncharacterized protein</fullName>
    </submittedName>
</protein>
<evidence type="ECO:0000313" key="2">
    <source>
        <dbReference type="EMBL" id="CAB1458581.1"/>
    </source>
</evidence>
<reference evidence="2" key="1">
    <citation type="submission" date="2020-03" db="EMBL/GenBank/DDBJ databases">
        <authorList>
            <person name="Weist P."/>
        </authorList>
    </citation>
    <scope>NUCLEOTIDE SEQUENCE</scope>
</reference>
<keyword evidence="3" id="KW-1185">Reference proteome</keyword>
<evidence type="ECO:0000256" key="1">
    <source>
        <dbReference type="SAM" id="MobiDB-lite"/>
    </source>
</evidence>
<feature type="compositionally biased region" description="Polar residues" evidence="1">
    <location>
        <begin position="55"/>
        <end position="71"/>
    </location>
</feature>
<feature type="compositionally biased region" description="Basic and acidic residues" evidence="1">
    <location>
        <begin position="129"/>
        <end position="142"/>
    </location>
</feature>
<dbReference type="Proteomes" id="UP001153269">
    <property type="component" value="Unassembled WGS sequence"/>
</dbReference>
<feature type="region of interest" description="Disordered" evidence="1">
    <location>
        <begin position="14"/>
        <end position="85"/>
    </location>
</feature>
<accession>A0A9N7ZC59</accession>
<evidence type="ECO:0000313" key="3">
    <source>
        <dbReference type="Proteomes" id="UP001153269"/>
    </source>
</evidence>